<name>A0AAD8EBD3_DIPPU</name>
<proteinExistence type="predicted"/>
<dbReference type="EMBL" id="JASPKZ010007471">
    <property type="protein sequence ID" value="KAJ9584083.1"/>
    <property type="molecule type" value="Genomic_DNA"/>
</dbReference>
<protein>
    <submittedName>
        <fullName evidence="2">Uncharacterized protein</fullName>
    </submittedName>
</protein>
<keyword evidence="1" id="KW-1133">Transmembrane helix</keyword>
<comment type="caution">
    <text evidence="2">The sequence shown here is derived from an EMBL/GenBank/DDBJ whole genome shotgun (WGS) entry which is preliminary data.</text>
</comment>
<keyword evidence="1" id="KW-0472">Membrane</keyword>
<gene>
    <name evidence="2" type="ORF">L9F63_021577</name>
</gene>
<feature type="non-terminal residue" evidence="2">
    <location>
        <position position="1"/>
    </location>
</feature>
<evidence type="ECO:0000256" key="1">
    <source>
        <dbReference type="SAM" id="Phobius"/>
    </source>
</evidence>
<reference evidence="2" key="2">
    <citation type="submission" date="2023-05" db="EMBL/GenBank/DDBJ databases">
        <authorList>
            <person name="Fouks B."/>
        </authorList>
    </citation>
    <scope>NUCLEOTIDE SEQUENCE</scope>
    <source>
        <strain evidence="2">Stay&amp;Tobe</strain>
        <tissue evidence="2">Testes</tissue>
    </source>
</reference>
<feature type="transmembrane region" description="Helical" evidence="1">
    <location>
        <begin position="56"/>
        <end position="84"/>
    </location>
</feature>
<keyword evidence="3" id="KW-1185">Reference proteome</keyword>
<dbReference type="AlphaFoldDB" id="A0AAD8EBD3"/>
<accession>A0AAD8EBD3</accession>
<evidence type="ECO:0000313" key="3">
    <source>
        <dbReference type="Proteomes" id="UP001233999"/>
    </source>
</evidence>
<dbReference type="Proteomes" id="UP001233999">
    <property type="component" value="Unassembled WGS sequence"/>
</dbReference>
<evidence type="ECO:0000313" key="2">
    <source>
        <dbReference type="EMBL" id="KAJ9584083.1"/>
    </source>
</evidence>
<feature type="non-terminal residue" evidence="2">
    <location>
        <position position="125"/>
    </location>
</feature>
<reference evidence="2" key="1">
    <citation type="journal article" date="2023" name="IScience">
        <title>Live-bearing cockroach genome reveals convergent evolutionary mechanisms linked to viviparity in insects and beyond.</title>
        <authorList>
            <person name="Fouks B."/>
            <person name="Harrison M.C."/>
            <person name="Mikhailova A.A."/>
            <person name="Marchal E."/>
            <person name="English S."/>
            <person name="Carruthers M."/>
            <person name="Jennings E.C."/>
            <person name="Chiamaka E.L."/>
            <person name="Frigard R.A."/>
            <person name="Pippel M."/>
            <person name="Attardo G.M."/>
            <person name="Benoit J.B."/>
            <person name="Bornberg-Bauer E."/>
            <person name="Tobe S.S."/>
        </authorList>
    </citation>
    <scope>NUCLEOTIDE SEQUENCE</scope>
    <source>
        <strain evidence="2">Stay&amp;Tobe</strain>
    </source>
</reference>
<keyword evidence="1" id="KW-0812">Transmembrane</keyword>
<sequence>FIPNSYYEVYSLRQLLNCGFDTNIGILNNSLISLRVLEISDPDKQGFGINIGRFRLFYILLFIYESNCQFIVIHFATFLLQLLLDPTYFVLTYNQTQKKALSKAIGKNIAFLPTVIATPSRKILI</sequence>
<organism evidence="2 3">
    <name type="scientific">Diploptera punctata</name>
    <name type="common">Pacific beetle cockroach</name>
    <dbReference type="NCBI Taxonomy" id="6984"/>
    <lineage>
        <taxon>Eukaryota</taxon>
        <taxon>Metazoa</taxon>
        <taxon>Ecdysozoa</taxon>
        <taxon>Arthropoda</taxon>
        <taxon>Hexapoda</taxon>
        <taxon>Insecta</taxon>
        <taxon>Pterygota</taxon>
        <taxon>Neoptera</taxon>
        <taxon>Polyneoptera</taxon>
        <taxon>Dictyoptera</taxon>
        <taxon>Blattodea</taxon>
        <taxon>Blaberoidea</taxon>
        <taxon>Blaberidae</taxon>
        <taxon>Diplopterinae</taxon>
        <taxon>Diploptera</taxon>
    </lineage>
</organism>